<dbReference type="Pfam" id="PF02152">
    <property type="entry name" value="FolB"/>
    <property type="match status" value="1"/>
</dbReference>
<comment type="catalytic activity">
    <reaction evidence="1">
        <text>6-hydroxymethyl-7,8-dihydropterin + ATP = (7,8-dihydropterin-6-yl)methyl diphosphate + AMP + H(+)</text>
        <dbReference type="Rhea" id="RHEA:11412"/>
        <dbReference type="ChEBI" id="CHEBI:15378"/>
        <dbReference type="ChEBI" id="CHEBI:30616"/>
        <dbReference type="ChEBI" id="CHEBI:44841"/>
        <dbReference type="ChEBI" id="CHEBI:72950"/>
        <dbReference type="ChEBI" id="CHEBI:456215"/>
        <dbReference type="EC" id="2.7.6.3"/>
    </reaction>
</comment>
<dbReference type="Proteomes" id="UP000288607">
    <property type="component" value="Unassembled WGS sequence"/>
</dbReference>
<comment type="similarity">
    <text evidence="3">In the N-terminal section; belongs to the DHNA family.</text>
</comment>
<proteinExistence type="inferred from homology"/>
<name>A0A430F7U0_9BIFI</name>
<comment type="function">
    <text evidence="9">Catalyzes the conversion of 7,8-dihydroneopterin to 6-hydroxymethyl-7,8-dihydropterin.</text>
</comment>
<dbReference type="SUPFAM" id="SSF55620">
    <property type="entry name" value="Tetrahydrobiopterin biosynthesis enzymes-like"/>
    <property type="match status" value="1"/>
</dbReference>
<dbReference type="SUPFAM" id="SSF55083">
    <property type="entry name" value="6-hydroxymethyl-7,8-dihydropterin pyrophosphokinase, HPPK"/>
    <property type="match status" value="1"/>
</dbReference>
<dbReference type="InterPro" id="IPR006157">
    <property type="entry name" value="FolB_dom"/>
</dbReference>
<protein>
    <recommendedName>
        <fullName evidence="9">Bifunctional folate synthesis protein</fullName>
    </recommendedName>
    <domain>
        <recommendedName>
            <fullName evidence="9">Dihydroneopterin aldolase</fullName>
            <shortName evidence="9">DHNA</shortName>
            <ecNumber evidence="9">4.1.2.25</ecNumber>
        </recommendedName>
        <alternativeName>
            <fullName evidence="9">7,8-dihydroneopterin aldolase</fullName>
        </alternativeName>
    </domain>
    <domain>
        <recommendedName>
            <fullName evidence="9">2-amino-4-hydroxy-6-hydroxymethyldihydropteridine pyrophosphokinase</fullName>
            <ecNumber evidence="9">2.7.6.3</ecNumber>
        </recommendedName>
        <alternativeName>
            <fullName evidence="9">6-hydroxymethyl-7,8-dihydropterin pyrophosphokinase</fullName>
            <shortName evidence="9">PPPK</shortName>
        </alternativeName>
        <alternativeName>
            <fullName evidence="9">7,8-dihydro-6-hydroxymethylpterin pyrophosphokinase</fullName>
            <shortName evidence="9">HPPK</shortName>
        </alternativeName>
    </domain>
</protein>
<accession>A0A430F7U0</accession>
<dbReference type="GO" id="GO:0003848">
    <property type="term" value="F:2-amino-4-hydroxy-6-hydroxymethyldihydropteridine diphosphokinase activity"/>
    <property type="evidence" value="ECO:0007669"/>
    <property type="project" value="UniProtKB-EC"/>
</dbReference>
<dbReference type="Gene3D" id="3.30.1130.10">
    <property type="match status" value="1"/>
</dbReference>
<keyword evidence="9" id="KW-0456">Lyase</keyword>
<evidence type="ECO:0000256" key="8">
    <source>
        <dbReference type="ARBA" id="ARBA00022909"/>
    </source>
</evidence>
<evidence type="ECO:0000313" key="13">
    <source>
        <dbReference type="Proteomes" id="UP000288607"/>
    </source>
</evidence>
<evidence type="ECO:0000256" key="7">
    <source>
        <dbReference type="ARBA" id="ARBA00022840"/>
    </source>
</evidence>
<dbReference type="NCBIfam" id="TIGR00526">
    <property type="entry name" value="folB_dom"/>
    <property type="match status" value="1"/>
</dbReference>
<dbReference type="CDD" id="cd00483">
    <property type="entry name" value="HPPK"/>
    <property type="match status" value="1"/>
</dbReference>
<dbReference type="GO" id="GO:0046656">
    <property type="term" value="P:folic acid biosynthetic process"/>
    <property type="evidence" value="ECO:0007669"/>
    <property type="project" value="UniProtKB-UniRule"/>
</dbReference>
<comment type="similarity">
    <text evidence="9">Belongs to the DHNA family.</text>
</comment>
<dbReference type="SMART" id="SM00905">
    <property type="entry name" value="FolB"/>
    <property type="match status" value="1"/>
</dbReference>
<evidence type="ECO:0000256" key="6">
    <source>
        <dbReference type="ARBA" id="ARBA00022777"/>
    </source>
</evidence>
<evidence type="ECO:0000256" key="10">
    <source>
        <dbReference type="SAM" id="MobiDB-lite"/>
    </source>
</evidence>
<dbReference type="EMBL" id="QXGJ01000019">
    <property type="protein sequence ID" value="RSX48989.1"/>
    <property type="molecule type" value="Genomic_DNA"/>
</dbReference>
<keyword evidence="7" id="KW-0067">ATP-binding</keyword>
<dbReference type="CDD" id="cd00534">
    <property type="entry name" value="DHNA_DHNTPE"/>
    <property type="match status" value="1"/>
</dbReference>
<dbReference type="GO" id="GO:0005524">
    <property type="term" value="F:ATP binding"/>
    <property type="evidence" value="ECO:0007669"/>
    <property type="project" value="UniProtKB-KW"/>
</dbReference>
<dbReference type="EC" id="4.1.2.25" evidence="9"/>
<dbReference type="OrthoDB" id="9808041at2"/>
<keyword evidence="5" id="KW-0547">Nucleotide-binding</keyword>
<feature type="compositionally biased region" description="Low complexity" evidence="10">
    <location>
        <begin position="126"/>
        <end position="136"/>
    </location>
</feature>
<sequence length="327" mass="35046">MDSIRLTGIRAEATHGVLDFEHVEPQPFIVDATMFLDLSEAGRTDDLTATVDYGQIAQRIVNVIEGEHVDLIERLAAKIADSILLSHRIRRVIVTVHKPNAPITVPFDDVSVTIERASDGGDEPSEASLTAASSTAVPHASDTSDREPATPKVHSAVIAMGGNLGDVEQTLRAAVVAIDGIPGNQLTGISPLYRTAAWGMEPGTPDFLNAVIQVSTTLDKETLLSSLQTIESAHGRSHEVHWGSRPLDLDIVDYDGEISADPHLTLPHPRAWQRAFVLAPWADLDPEARLTGAHGGRIADLLEQTPDHDAVHKVSDGWILGGSVAEA</sequence>
<dbReference type="RefSeq" id="WP_126030947.1">
    <property type="nucleotide sequence ID" value="NZ_QXGJ01000019.1"/>
</dbReference>
<comment type="pathway">
    <text evidence="9">Cofactor biosynthesis; tetrahydrofolate biosynthesis; 2-amino-4-hydroxy-6-hydroxymethyl-7,8-dihydropteridine diphosphate from 7,8-dihydroneopterin triphosphate: step 3/4.</text>
</comment>
<dbReference type="Pfam" id="PF01288">
    <property type="entry name" value="HPPK"/>
    <property type="match status" value="1"/>
</dbReference>
<dbReference type="GO" id="GO:0004150">
    <property type="term" value="F:dihydroneopterin aldolase activity"/>
    <property type="evidence" value="ECO:0007669"/>
    <property type="project" value="UniProtKB-UniRule"/>
</dbReference>
<dbReference type="EC" id="2.7.6.3" evidence="9"/>
<dbReference type="UniPathway" id="UPA00077">
    <property type="reaction ID" value="UER00154"/>
</dbReference>
<keyword evidence="4" id="KW-0808">Transferase</keyword>
<dbReference type="NCBIfam" id="TIGR00525">
    <property type="entry name" value="folB"/>
    <property type="match status" value="1"/>
</dbReference>
<evidence type="ECO:0000313" key="12">
    <source>
        <dbReference type="EMBL" id="RSX48989.1"/>
    </source>
</evidence>
<comment type="pathway">
    <text evidence="2">Cofactor biosynthesis; tetrahydrofolate biosynthesis; 2-amino-4-hydroxy-6-hydroxymethyl-7,8-dihydropteridine diphosphate from 7,8-dihydroneopterin triphosphate: step 4/4.</text>
</comment>
<evidence type="ECO:0000256" key="2">
    <source>
        <dbReference type="ARBA" id="ARBA00005051"/>
    </source>
</evidence>
<dbReference type="PANTHER" id="PTHR43071">
    <property type="entry name" value="2-AMINO-4-HYDROXY-6-HYDROXYMETHYLDIHYDROPTERIDINE PYROPHOSPHOKINASE"/>
    <property type="match status" value="1"/>
</dbReference>
<dbReference type="Gene3D" id="3.30.70.560">
    <property type="entry name" value="7,8-Dihydro-6-hydroxymethylpterin-pyrophosphokinase HPPK"/>
    <property type="match status" value="1"/>
</dbReference>
<feature type="domain" description="7,8-dihydro-6-hydroxymethylpterin-pyrophosphokinase" evidence="11">
    <location>
        <begin position="241"/>
        <end position="252"/>
    </location>
</feature>
<dbReference type="PROSITE" id="PS00794">
    <property type="entry name" value="HPPK"/>
    <property type="match status" value="1"/>
</dbReference>
<keyword evidence="6" id="KW-0418">Kinase</keyword>
<dbReference type="GO" id="GO:0046654">
    <property type="term" value="P:tetrahydrofolate biosynthetic process"/>
    <property type="evidence" value="ECO:0007669"/>
    <property type="project" value="UniProtKB-UniRule"/>
</dbReference>
<comment type="catalytic activity">
    <reaction evidence="9">
        <text>7,8-dihydroneopterin = 6-hydroxymethyl-7,8-dihydropterin + glycolaldehyde</text>
        <dbReference type="Rhea" id="RHEA:10540"/>
        <dbReference type="ChEBI" id="CHEBI:17001"/>
        <dbReference type="ChEBI" id="CHEBI:17071"/>
        <dbReference type="ChEBI" id="CHEBI:44841"/>
        <dbReference type="EC" id="4.1.2.25"/>
    </reaction>
</comment>
<keyword evidence="8 9" id="KW-0289">Folate biosynthesis</keyword>
<evidence type="ECO:0000256" key="1">
    <source>
        <dbReference type="ARBA" id="ARBA00000198"/>
    </source>
</evidence>
<dbReference type="GO" id="GO:0016301">
    <property type="term" value="F:kinase activity"/>
    <property type="evidence" value="ECO:0007669"/>
    <property type="project" value="UniProtKB-KW"/>
</dbReference>
<dbReference type="PANTHER" id="PTHR43071:SF1">
    <property type="entry name" value="2-AMINO-4-HYDROXY-6-HYDROXYMETHYLDIHYDROPTERIDINE PYROPHOSPHOKINASE"/>
    <property type="match status" value="1"/>
</dbReference>
<evidence type="ECO:0000256" key="3">
    <source>
        <dbReference type="ARBA" id="ARBA00009640"/>
    </source>
</evidence>
<evidence type="ECO:0000256" key="4">
    <source>
        <dbReference type="ARBA" id="ARBA00022679"/>
    </source>
</evidence>
<dbReference type="NCBIfam" id="TIGR01498">
    <property type="entry name" value="folK"/>
    <property type="match status" value="1"/>
</dbReference>
<evidence type="ECO:0000256" key="9">
    <source>
        <dbReference type="RuleBase" id="RU362079"/>
    </source>
</evidence>
<evidence type="ECO:0000256" key="5">
    <source>
        <dbReference type="ARBA" id="ARBA00022741"/>
    </source>
</evidence>
<dbReference type="InterPro" id="IPR000550">
    <property type="entry name" value="Hppk"/>
</dbReference>
<evidence type="ECO:0000259" key="11">
    <source>
        <dbReference type="PROSITE" id="PS00794"/>
    </source>
</evidence>
<comment type="caution">
    <text evidence="12">The sequence shown here is derived from an EMBL/GenBank/DDBJ whole genome shotgun (WGS) entry which is preliminary data.</text>
</comment>
<reference evidence="12 13" key="1">
    <citation type="submission" date="2018-09" db="EMBL/GenBank/DDBJ databases">
        <title>Characterization of the phylogenetic diversity of five novel species belonging to the genus Bifidobacterium.</title>
        <authorList>
            <person name="Lugli G.A."/>
            <person name="Duranti S."/>
            <person name="Milani C."/>
        </authorList>
    </citation>
    <scope>NUCLEOTIDE SEQUENCE [LARGE SCALE GENOMIC DNA]</scope>
    <source>
        <strain evidence="12 13">2028B</strain>
    </source>
</reference>
<dbReference type="InterPro" id="IPR043133">
    <property type="entry name" value="GTP-CH-I_C/QueF"/>
</dbReference>
<gene>
    <name evidence="12" type="ORF">D2E23_2176</name>
</gene>
<dbReference type="InterPro" id="IPR035907">
    <property type="entry name" value="Hppk_sf"/>
</dbReference>
<organism evidence="12 13">
    <name type="scientific">Bifidobacterium callimiconis</name>
    <dbReference type="NCBI Taxonomy" id="2306973"/>
    <lineage>
        <taxon>Bacteria</taxon>
        <taxon>Bacillati</taxon>
        <taxon>Actinomycetota</taxon>
        <taxon>Actinomycetes</taxon>
        <taxon>Bifidobacteriales</taxon>
        <taxon>Bifidobacteriaceae</taxon>
        <taxon>Bifidobacterium</taxon>
    </lineage>
</organism>
<keyword evidence="13" id="KW-1185">Reference proteome</keyword>
<feature type="region of interest" description="Disordered" evidence="10">
    <location>
        <begin position="116"/>
        <end position="151"/>
    </location>
</feature>
<dbReference type="InterPro" id="IPR006156">
    <property type="entry name" value="Dihydroneopterin_aldolase"/>
</dbReference>
<dbReference type="AlphaFoldDB" id="A0A430F7U0"/>